<comment type="caution">
    <text evidence="1">The sequence shown here is derived from an EMBL/GenBank/DDBJ whole genome shotgun (WGS) entry which is preliminary data.</text>
</comment>
<evidence type="ECO:0000313" key="2">
    <source>
        <dbReference type="Proteomes" id="UP000022447"/>
    </source>
</evidence>
<dbReference type="RefSeq" id="WP_037264611.1">
    <property type="nucleotide sequence ID" value="NZ_JALZ01000021.1"/>
</dbReference>
<dbReference type="Proteomes" id="UP000022447">
    <property type="component" value="Unassembled WGS sequence"/>
</dbReference>
<evidence type="ECO:0000313" key="1">
    <source>
        <dbReference type="EMBL" id="ETX13652.1"/>
    </source>
</evidence>
<dbReference type="STRING" id="1449350.OCH239_09305"/>
<accession>X7ECH8</accession>
<keyword evidence="2" id="KW-1185">Reference proteome</keyword>
<protein>
    <submittedName>
        <fullName evidence="1">Uncharacterized protein</fullName>
    </submittedName>
</protein>
<organism evidence="1 2">
    <name type="scientific">Roseivivax halodurans JCM 10272</name>
    <dbReference type="NCBI Taxonomy" id="1449350"/>
    <lineage>
        <taxon>Bacteria</taxon>
        <taxon>Pseudomonadati</taxon>
        <taxon>Pseudomonadota</taxon>
        <taxon>Alphaproteobacteria</taxon>
        <taxon>Rhodobacterales</taxon>
        <taxon>Roseobacteraceae</taxon>
        <taxon>Roseivivax</taxon>
    </lineage>
</organism>
<gene>
    <name evidence="1" type="ORF">OCH239_09305</name>
</gene>
<name>X7ECH8_9RHOB</name>
<dbReference type="EMBL" id="JALZ01000021">
    <property type="protein sequence ID" value="ETX13652.1"/>
    <property type="molecule type" value="Genomic_DNA"/>
</dbReference>
<reference evidence="1 2" key="1">
    <citation type="submission" date="2014-01" db="EMBL/GenBank/DDBJ databases">
        <title>Roseivivax halodurans JCM 10272 Genome Sequencing.</title>
        <authorList>
            <person name="Lai Q."/>
            <person name="Li G."/>
            <person name="Shao Z."/>
        </authorList>
    </citation>
    <scope>NUCLEOTIDE SEQUENCE [LARGE SCALE GENOMIC DNA]</scope>
    <source>
        <strain evidence="1 2">JCM 10272</strain>
    </source>
</reference>
<proteinExistence type="predicted"/>
<dbReference type="AlphaFoldDB" id="X7ECH8"/>
<sequence>MIQPFRLHLPKNASQRRVIAQRGYERSIDRLNAAVTVEERDAALAEVQRKKRAYGAILLSEDRMARPWMYDKGRRGVRARNRPSMP</sequence>